<proteinExistence type="predicted"/>
<dbReference type="Proteomes" id="UP000184188">
    <property type="component" value="Unassembled WGS sequence"/>
</dbReference>
<evidence type="ECO:0000313" key="4">
    <source>
        <dbReference type="Proteomes" id="UP000184188"/>
    </source>
</evidence>
<dbReference type="Gene3D" id="3.30.800.10">
    <property type="entry name" value="Phosphatidylinositol Phosphate Kinase II Beta"/>
    <property type="match status" value="1"/>
</dbReference>
<dbReference type="STRING" id="1073090.A0A1L9SJF4"/>
<dbReference type="Pfam" id="PF01504">
    <property type="entry name" value="PIP5K"/>
    <property type="match status" value="1"/>
</dbReference>
<dbReference type="InterPro" id="IPR027484">
    <property type="entry name" value="PInositol-4-P-5-kinase_N"/>
</dbReference>
<reference evidence="4" key="1">
    <citation type="journal article" date="2017" name="Genome Biol.">
        <title>Comparative genomics reveals high biological diversity and specific adaptations in the industrially and medically important fungal genus Aspergillus.</title>
        <authorList>
            <person name="de Vries R.P."/>
            <person name="Riley R."/>
            <person name="Wiebenga A."/>
            <person name="Aguilar-Osorio G."/>
            <person name="Amillis S."/>
            <person name="Uchima C.A."/>
            <person name="Anderluh G."/>
            <person name="Asadollahi M."/>
            <person name="Askin M."/>
            <person name="Barry K."/>
            <person name="Battaglia E."/>
            <person name="Bayram O."/>
            <person name="Benocci T."/>
            <person name="Braus-Stromeyer S.A."/>
            <person name="Caldana C."/>
            <person name="Canovas D."/>
            <person name="Cerqueira G.C."/>
            <person name="Chen F."/>
            <person name="Chen W."/>
            <person name="Choi C."/>
            <person name="Clum A."/>
            <person name="Dos Santos R.A."/>
            <person name="Damasio A.R."/>
            <person name="Diallinas G."/>
            <person name="Emri T."/>
            <person name="Fekete E."/>
            <person name="Flipphi M."/>
            <person name="Freyberg S."/>
            <person name="Gallo A."/>
            <person name="Gournas C."/>
            <person name="Habgood R."/>
            <person name="Hainaut M."/>
            <person name="Harispe M.L."/>
            <person name="Henrissat B."/>
            <person name="Hilden K.S."/>
            <person name="Hope R."/>
            <person name="Hossain A."/>
            <person name="Karabika E."/>
            <person name="Karaffa L."/>
            <person name="Karanyi Z."/>
            <person name="Krasevec N."/>
            <person name="Kuo A."/>
            <person name="Kusch H."/>
            <person name="LaButti K."/>
            <person name="Lagendijk E.L."/>
            <person name="Lapidus A."/>
            <person name="Levasseur A."/>
            <person name="Lindquist E."/>
            <person name="Lipzen A."/>
            <person name="Logrieco A.F."/>
            <person name="MacCabe A."/>
            <person name="Maekelae M.R."/>
            <person name="Malavazi I."/>
            <person name="Melin P."/>
            <person name="Meyer V."/>
            <person name="Mielnichuk N."/>
            <person name="Miskei M."/>
            <person name="Molnar A.P."/>
            <person name="Mule G."/>
            <person name="Ngan C.Y."/>
            <person name="Orejas M."/>
            <person name="Orosz E."/>
            <person name="Ouedraogo J.P."/>
            <person name="Overkamp K.M."/>
            <person name="Park H.-S."/>
            <person name="Perrone G."/>
            <person name="Piumi F."/>
            <person name="Punt P.J."/>
            <person name="Ram A.F."/>
            <person name="Ramon A."/>
            <person name="Rauscher S."/>
            <person name="Record E."/>
            <person name="Riano-Pachon D.M."/>
            <person name="Robert V."/>
            <person name="Roehrig J."/>
            <person name="Ruller R."/>
            <person name="Salamov A."/>
            <person name="Salih N.S."/>
            <person name="Samson R.A."/>
            <person name="Sandor E."/>
            <person name="Sanguinetti M."/>
            <person name="Schuetze T."/>
            <person name="Sepcic K."/>
            <person name="Shelest E."/>
            <person name="Sherlock G."/>
            <person name="Sophianopoulou V."/>
            <person name="Squina F.M."/>
            <person name="Sun H."/>
            <person name="Susca A."/>
            <person name="Todd R.B."/>
            <person name="Tsang A."/>
            <person name="Unkles S.E."/>
            <person name="van de Wiele N."/>
            <person name="van Rossen-Uffink D."/>
            <person name="Oliveira J.V."/>
            <person name="Vesth T.C."/>
            <person name="Visser J."/>
            <person name="Yu J.-H."/>
            <person name="Zhou M."/>
            <person name="Andersen M.R."/>
            <person name="Archer D.B."/>
            <person name="Baker S.E."/>
            <person name="Benoit I."/>
            <person name="Brakhage A.A."/>
            <person name="Braus G.H."/>
            <person name="Fischer R."/>
            <person name="Frisvad J.C."/>
            <person name="Goldman G.H."/>
            <person name="Houbraken J."/>
            <person name="Oakley B."/>
            <person name="Pocsi I."/>
            <person name="Scazzocchio C."/>
            <person name="Seiboth B."/>
            <person name="vanKuyk P.A."/>
            <person name="Wortman J."/>
            <person name="Dyer P.S."/>
            <person name="Grigoriev I.V."/>
        </authorList>
    </citation>
    <scope>NUCLEOTIDE SEQUENCE [LARGE SCALE GENOMIC DNA]</scope>
    <source>
        <strain evidence="4">CBS 506.65</strain>
    </source>
</reference>
<dbReference type="InterPro" id="IPR027483">
    <property type="entry name" value="PInositol-4-P-4/5-kinase_C_sf"/>
</dbReference>
<dbReference type="GO" id="GO:0046854">
    <property type="term" value="P:phosphatidylinositol phosphate biosynthetic process"/>
    <property type="evidence" value="ECO:0007669"/>
    <property type="project" value="TreeGrafter"/>
</dbReference>
<organism evidence="3 4">
    <name type="scientific">Penicilliopsis zonata CBS 506.65</name>
    <dbReference type="NCBI Taxonomy" id="1073090"/>
    <lineage>
        <taxon>Eukaryota</taxon>
        <taxon>Fungi</taxon>
        <taxon>Dikarya</taxon>
        <taxon>Ascomycota</taxon>
        <taxon>Pezizomycotina</taxon>
        <taxon>Eurotiomycetes</taxon>
        <taxon>Eurotiomycetidae</taxon>
        <taxon>Eurotiales</taxon>
        <taxon>Aspergillaceae</taxon>
        <taxon>Penicilliopsis</taxon>
    </lineage>
</organism>
<dbReference type="SUPFAM" id="SSF56104">
    <property type="entry name" value="SAICAR synthase-like"/>
    <property type="match status" value="1"/>
</dbReference>
<name>A0A1L9SJF4_9EURO</name>
<keyword evidence="4" id="KW-1185">Reference proteome</keyword>
<dbReference type="VEuPathDB" id="FungiDB:ASPZODRAFT_132271"/>
<keyword evidence="1" id="KW-0808">Transferase</keyword>
<dbReference type="OrthoDB" id="70770at2759"/>
<dbReference type="GO" id="GO:0005886">
    <property type="term" value="C:plasma membrane"/>
    <property type="evidence" value="ECO:0007669"/>
    <property type="project" value="TreeGrafter"/>
</dbReference>
<keyword evidence="1" id="KW-0547">Nucleotide-binding</keyword>
<gene>
    <name evidence="3" type="ORF">ASPZODRAFT_132271</name>
</gene>
<protein>
    <recommendedName>
        <fullName evidence="2">PIPK domain-containing protein</fullName>
    </recommendedName>
</protein>
<dbReference type="SMART" id="SM00330">
    <property type="entry name" value="PIPKc"/>
    <property type="match status" value="1"/>
</dbReference>
<feature type="domain" description="PIPK" evidence="2">
    <location>
        <begin position="1"/>
        <end position="346"/>
    </location>
</feature>
<evidence type="ECO:0000256" key="1">
    <source>
        <dbReference type="PROSITE-ProRule" id="PRU00781"/>
    </source>
</evidence>
<keyword evidence="1" id="KW-0067">ATP-binding</keyword>
<dbReference type="AlphaFoldDB" id="A0A1L9SJF4"/>
<dbReference type="PANTHER" id="PTHR23086">
    <property type="entry name" value="PHOSPHATIDYLINOSITOL-4-PHOSPHATE 5-KINASE"/>
    <property type="match status" value="1"/>
</dbReference>
<dbReference type="InterPro" id="IPR002498">
    <property type="entry name" value="PInositol-4-P-4/5-kinase_core"/>
</dbReference>
<keyword evidence="1" id="KW-0418">Kinase</keyword>
<dbReference type="EMBL" id="KV878341">
    <property type="protein sequence ID" value="OJJ47285.1"/>
    <property type="molecule type" value="Genomic_DNA"/>
</dbReference>
<accession>A0A1L9SJF4</accession>
<evidence type="ECO:0000259" key="2">
    <source>
        <dbReference type="PROSITE" id="PS51455"/>
    </source>
</evidence>
<dbReference type="GeneID" id="34609441"/>
<sequence length="346" mass="39800">MARNRRQTALTRSIQRALFRNQRAFRKTIIGRILAFFDCIHIKLIRFDEVCSSRLRRDVWGIDDEEYHSSFRSQDGDVPLKAMGDLGYSGSTFLTTSDCKFLVKSLPRHFEHSFFRTDLFEPYCNYMTAHPGSLLVRITDYLYAPYITFGSLVGTISAHHIVMENACYGKTEDCQWETYDLKPIDYFYPERDLLPEQLVSAETMDKLADTFDDKIRITHTEYEDLKQTLNQDTGFLESANAVDYSLFLIRYPASVQPAKTVGAKSAWREGVRSADGKWTYRAVLLDFFWAKHKLHAQAMTGLVQTFNVIGRMGPMSITTTAEEYAHKFLQMVDGMIEIQESTPLGS</sequence>
<dbReference type="PROSITE" id="PS51455">
    <property type="entry name" value="PIPK"/>
    <property type="match status" value="1"/>
</dbReference>
<dbReference type="GO" id="GO:0005524">
    <property type="term" value="F:ATP binding"/>
    <property type="evidence" value="ECO:0007669"/>
    <property type="project" value="UniProtKB-UniRule"/>
</dbReference>
<dbReference type="RefSeq" id="XP_022581795.1">
    <property type="nucleotide sequence ID" value="XM_022722976.1"/>
</dbReference>
<evidence type="ECO:0000313" key="3">
    <source>
        <dbReference type="EMBL" id="OJJ47285.1"/>
    </source>
</evidence>
<dbReference type="GO" id="GO:0016308">
    <property type="term" value="F:1-phosphatidylinositol-4-phosphate 5-kinase activity"/>
    <property type="evidence" value="ECO:0007669"/>
    <property type="project" value="TreeGrafter"/>
</dbReference>
<dbReference type="InterPro" id="IPR023610">
    <property type="entry name" value="PInositol-4/5-P-5/4-kinase"/>
</dbReference>
<dbReference type="Gene3D" id="3.30.810.10">
    <property type="entry name" value="2-Layer Sandwich"/>
    <property type="match status" value="1"/>
</dbReference>
<dbReference type="PANTHER" id="PTHR23086:SF126">
    <property type="entry name" value="PIPK DOMAIN-CONTAINING PROTEIN"/>
    <property type="match status" value="1"/>
</dbReference>